<keyword evidence="2" id="KW-1185">Reference proteome</keyword>
<accession>A0A2P4YRX2</accession>
<evidence type="ECO:0000313" key="1">
    <source>
        <dbReference type="EMBL" id="POM80575.1"/>
    </source>
</evidence>
<comment type="caution">
    <text evidence="1">The sequence shown here is derived from an EMBL/GenBank/DDBJ whole genome shotgun (WGS) entry which is preliminary data.</text>
</comment>
<gene>
    <name evidence="1" type="ORF">PHPALM_1567</name>
</gene>
<dbReference type="Proteomes" id="UP000237271">
    <property type="component" value="Unassembled WGS sequence"/>
</dbReference>
<name>A0A2P4YRX2_9STRA</name>
<protein>
    <submittedName>
        <fullName evidence="1">Secreted protein</fullName>
    </submittedName>
</protein>
<sequence>MKANLKVLLTTKGEEKKNIDLNYAFKDNGSTITVRCENSEYLLQKKTWEFDSEPFQTMKLPCHHFMVYRKVCGCALIIPFETIDARYDANLVNTLAGY</sequence>
<evidence type="ECO:0000313" key="2">
    <source>
        <dbReference type="Proteomes" id="UP000237271"/>
    </source>
</evidence>
<dbReference type="EMBL" id="NCKW01000383">
    <property type="protein sequence ID" value="POM80575.1"/>
    <property type="molecule type" value="Genomic_DNA"/>
</dbReference>
<reference evidence="1 2" key="1">
    <citation type="journal article" date="2017" name="Genome Biol. Evol.">
        <title>Phytophthora megakarya and P. palmivora, closely related causal agents of cacao black pod rot, underwent increases in genome sizes and gene numbers by different mechanisms.</title>
        <authorList>
            <person name="Ali S.S."/>
            <person name="Shao J."/>
            <person name="Lary D.J."/>
            <person name="Kronmiller B."/>
            <person name="Shen D."/>
            <person name="Strem M.D."/>
            <person name="Amoako-Attah I."/>
            <person name="Akrofi A.Y."/>
            <person name="Begoude B.A."/>
            <person name="Ten Hoopen G.M."/>
            <person name="Coulibaly K."/>
            <person name="Kebe B.I."/>
            <person name="Melnick R.L."/>
            <person name="Guiltinan M.J."/>
            <person name="Tyler B.M."/>
            <person name="Meinhardt L.W."/>
            <person name="Bailey B.A."/>
        </authorList>
    </citation>
    <scope>NUCLEOTIDE SEQUENCE [LARGE SCALE GENOMIC DNA]</scope>
    <source>
        <strain evidence="2">sbr112.9</strain>
    </source>
</reference>
<dbReference type="AlphaFoldDB" id="A0A2P4YRX2"/>
<proteinExistence type="predicted"/>
<organism evidence="1 2">
    <name type="scientific">Phytophthora palmivora</name>
    <dbReference type="NCBI Taxonomy" id="4796"/>
    <lineage>
        <taxon>Eukaryota</taxon>
        <taxon>Sar</taxon>
        <taxon>Stramenopiles</taxon>
        <taxon>Oomycota</taxon>
        <taxon>Peronosporomycetes</taxon>
        <taxon>Peronosporales</taxon>
        <taxon>Peronosporaceae</taxon>
        <taxon>Phytophthora</taxon>
    </lineage>
</organism>